<sequence>MFYYNQKEGKGLKITIDVDDSLEQDYITIHCKELTDDILELQKSLVSKSVGSLRISAFQDDVEHFLELKTIIFMESDGNYILIHTSQDIYKTRRKLDENCFDSHFSLLHHCEWYR</sequence>
<proteinExistence type="predicted"/>
<organism evidence="1 2">
    <name type="scientific">Streptococcus infantarius subsp. infantarius ATCC BAA-102</name>
    <dbReference type="NCBI Taxonomy" id="471872"/>
    <lineage>
        <taxon>Bacteria</taxon>
        <taxon>Bacillati</taxon>
        <taxon>Bacillota</taxon>
        <taxon>Bacilli</taxon>
        <taxon>Lactobacillales</taxon>
        <taxon>Streptococcaceae</taxon>
        <taxon>Streptococcus</taxon>
    </lineage>
</organism>
<gene>
    <name evidence="1" type="ORF">STRINF_01228</name>
</gene>
<protein>
    <submittedName>
        <fullName evidence="1">Uncharacterized protein</fullName>
    </submittedName>
</protein>
<keyword evidence="2" id="KW-1185">Reference proteome</keyword>
<evidence type="ECO:0000313" key="2">
    <source>
        <dbReference type="Proteomes" id="UP000005602"/>
    </source>
</evidence>
<reference evidence="1" key="1">
    <citation type="submission" date="2008-03" db="EMBL/GenBank/DDBJ databases">
        <authorList>
            <person name="Fulton L."/>
            <person name="Clifton S."/>
            <person name="Fulton B."/>
            <person name="Xu J."/>
            <person name="Minx P."/>
            <person name="Pepin K.H."/>
            <person name="Johnson M."/>
            <person name="Thiruvilangam P."/>
            <person name="Bhonagiri V."/>
            <person name="Nash W.E."/>
            <person name="Mardis E.R."/>
            <person name="Wilson R.K."/>
        </authorList>
    </citation>
    <scope>NUCLEOTIDE SEQUENCE [LARGE SCALE GENOMIC DNA]</scope>
    <source>
        <strain evidence="1">ATCC BAA-102</strain>
    </source>
</reference>
<comment type="caution">
    <text evidence="1">The sequence shown here is derived from an EMBL/GenBank/DDBJ whole genome shotgun (WGS) entry which is preliminary data.</text>
</comment>
<name>A0ABM9XE42_9STRE</name>
<accession>A0ABM9XE42</accession>
<reference evidence="1" key="2">
    <citation type="submission" date="2013-09" db="EMBL/GenBank/DDBJ databases">
        <title>Draft genome sequence of Streptococcus infantarius subsp. infantarius ATCC BAA-102.</title>
        <authorList>
            <person name="Sudarsanam P."/>
            <person name="Ley R."/>
            <person name="Guruge J."/>
            <person name="Turnbaugh P.J."/>
            <person name="Mahowald M."/>
            <person name="Liep D."/>
            <person name="Gordon J."/>
        </authorList>
    </citation>
    <scope>NUCLEOTIDE SEQUENCE</scope>
    <source>
        <strain evidence="1">ATCC BAA-102</strain>
    </source>
</reference>
<evidence type="ECO:0000313" key="1">
    <source>
        <dbReference type="EMBL" id="EDT47431.1"/>
    </source>
</evidence>
<dbReference type="Gene3D" id="2.40.50.1020">
    <property type="entry name" value="LytTr DNA-binding domain"/>
    <property type="match status" value="1"/>
</dbReference>
<dbReference type="EMBL" id="ABJK02000020">
    <property type="protein sequence ID" value="EDT47431.1"/>
    <property type="molecule type" value="Genomic_DNA"/>
</dbReference>
<dbReference type="Proteomes" id="UP000005602">
    <property type="component" value="Unassembled WGS sequence"/>
</dbReference>